<keyword evidence="7" id="KW-1185">Reference proteome</keyword>
<accession>A0A482U0L0</accession>
<comment type="caution">
    <text evidence="6">The sequence shown here is derived from an EMBL/GenBank/DDBJ whole genome shotgun (WGS) entry which is preliminary data.</text>
</comment>
<dbReference type="GO" id="GO:0005975">
    <property type="term" value="P:carbohydrate metabolic process"/>
    <property type="evidence" value="ECO:0007669"/>
    <property type="project" value="InterPro"/>
</dbReference>
<evidence type="ECO:0000256" key="4">
    <source>
        <dbReference type="RuleBase" id="RU361169"/>
    </source>
</evidence>
<dbReference type="RefSeq" id="WP_113665656.1">
    <property type="nucleotide sequence ID" value="NZ_QNVY02000002.1"/>
</dbReference>
<protein>
    <submittedName>
        <fullName evidence="6">Glycoside hydrolase family 28 protein</fullName>
    </submittedName>
</protein>
<gene>
    <name evidence="6" type="ORF">DR871_008650</name>
</gene>
<dbReference type="SUPFAM" id="SSF51126">
    <property type="entry name" value="Pectin lyase-like"/>
    <property type="match status" value="1"/>
</dbReference>
<evidence type="ECO:0000256" key="1">
    <source>
        <dbReference type="ARBA" id="ARBA00008834"/>
    </source>
</evidence>
<reference evidence="6 7" key="1">
    <citation type="submission" date="2019-01" db="EMBL/GenBank/DDBJ databases">
        <title>Flavobacterium sp. nov. isolated from arctic soil.</title>
        <authorList>
            <person name="Kim D.-U."/>
        </authorList>
    </citation>
    <scope>NUCLEOTIDE SEQUENCE [LARGE SCALE GENOMIC DNA]</scope>
    <source>
        <strain evidence="6 7">Kopri-42</strain>
    </source>
</reference>
<dbReference type="SMART" id="SM00710">
    <property type="entry name" value="PbH1"/>
    <property type="match status" value="5"/>
</dbReference>
<dbReference type="AlphaFoldDB" id="A0A482U0L0"/>
<evidence type="ECO:0000313" key="7">
    <source>
        <dbReference type="Proteomes" id="UP000253235"/>
    </source>
</evidence>
<dbReference type="InterPro" id="IPR006626">
    <property type="entry name" value="PbH1"/>
</dbReference>
<dbReference type="Gene3D" id="2.160.20.10">
    <property type="entry name" value="Single-stranded right-handed beta-helix, Pectin lyase-like"/>
    <property type="match status" value="1"/>
</dbReference>
<name>A0A482U0L0_9FLAO</name>
<sequence>MKYKLLLLLLVSLNCFAQNNSFPSDSVDLILKRIQLPQIPSFKIVVTELGAKGDSISDAKPAFDKAMALCKKNNGGTIVVPKGVYTLNGPIHFVSNVKLLIEKDAKIRFSDNPKHYLPLVLTSWEGTMIYNYSPLIYAYGCTDIAITGEGTIDGEGSKVWHSFKAKEGADKLLTREMNHKNVPLKDRKFGPEHFLRPQLIQFFNCKNILVENIKIEDSPFWCLHLLKSQSITVRGLRYKAFNTNNDGIDTEYAKDVLIENIDFDNADDNIAIKAGRDHEGRANSKTPSENIVIRNCNFKGLHGVVMGSEMSAGIRNVFIDNCNTVGYLKRGVYFKTNAERGGFIKNIYVRNIQLDEVEDCIYITANYMGEGSGDFPSDVSDIFLSNIFCKKARETAIIIQGFAQKKVRNIHLDTIEVQSAKNGMTILNTENVTMNDVIVGQKATIPTSASKSVKH</sequence>
<proteinExistence type="inferred from homology"/>
<evidence type="ECO:0000313" key="6">
    <source>
        <dbReference type="EMBL" id="RYJ52290.1"/>
    </source>
</evidence>
<keyword evidence="5" id="KW-0732">Signal</keyword>
<keyword evidence="2 4" id="KW-0378">Hydrolase</keyword>
<organism evidence="6 7">
    <name type="scientific">Flavobacterium petrolei</name>
    <dbReference type="NCBI Taxonomy" id="2259594"/>
    <lineage>
        <taxon>Bacteria</taxon>
        <taxon>Pseudomonadati</taxon>
        <taxon>Bacteroidota</taxon>
        <taxon>Flavobacteriia</taxon>
        <taxon>Flavobacteriales</taxon>
        <taxon>Flavobacteriaceae</taxon>
        <taxon>Flavobacterium</taxon>
    </lineage>
</organism>
<evidence type="ECO:0000256" key="3">
    <source>
        <dbReference type="ARBA" id="ARBA00023295"/>
    </source>
</evidence>
<dbReference type="InterPro" id="IPR012334">
    <property type="entry name" value="Pectin_lyas_fold"/>
</dbReference>
<dbReference type="Proteomes" id="UP000253235">
    <property type="component" value="Unassembled WGS sequence"/>
</dbReference>
<evidence type="ECO:0000256" key="5">
    <source>
        <dbReference type="SAM" id="SignalP"/>
    </source>
</evidence>
<dbReference type="InterPro" id="IPR011050">
    <property type="entry name" value="Pectin_lyase_fold/virulence"/>
</dbReference>
<comment type="similarity">
    <text evidence="1 4">Belongs to the glycosyl hydrolase 28 family.</text>
</comment>
<dbReference type="PANTHER" id="PTHR31339">
    <property type="entry name" value="PECTIN LYASE-RELATED"/>
    <property type="match status" value="1"/>
</dbReference>
<feature type="signal peptide" evidence="5">
    <location>
        <begin position="1"/>
        <end position="17"/>
    </location>
</feature>
<dbReference type="InterPro" id="IPR051801">
    <property type="entry name" value="GH28_Enzymes"/>
</dbReference>
<dbReference type="EMBL" id="QNVY02000002">
    <property type="protein sequence ID" value="RYJ52290.1"/>
    <property type="molecule type" value="Genomic_DNA"/>
</dbReference>
<dbReference type="GO" id="GO:0004650">
    <property type="term" value="F:polygalacturonase activity"/>
    <property type="evidence" value="ECO:0007669"/>
    <property type="project" value="InterPro"/>
</dbReference>
<dbReference type="Pfam" id="PF00295">
    <property type="entry name" value="Glyco_hydro_28"/>
    <property type="match status" value="1"/>
</dbReference>
<evidence type="ECO:0000256" key="2">
    <source>
        <dbReference type="ARBA" id="ARBA00022801"/>
    </source>
</evidence>
<dbReference type="PANTHER" id="PTHR31339:SF9">
    <property type="entry name" value="PLASMIN AND FIBRONECTIN-BINDING PROTEIN A"/>
    <property type="match status" value="1"/>
</dbReference>
<keyword evidence="3 4" id="KW-0326">Glycosidase</keyword>
<dbReference type="OrthoDB" id="9795222at2"/>
<feature type="chain" id="PRO_5019800767" evidence="5">
    <location>
        <begin position="18"/>
        <end position="455"/>
    </location>
</feature>
<dbReference type="InterPro" id="IPR000743">
    <property type="entry name" value="Glyco_hydro_28"/>
</dbReference>